<feature type="region of interest" description="Disordered" evidence="6">
    <location>
        <begin position="644"/>
        <end position="671"/>
    </location>
</feature>
<dbReference type="GO" id="GO:0012505">
    <property type="term" value="C:endomembrane system"/>
    <property type="evidence" value="ECO:0007669"/>
    <property type="project" value="UniProtKB-SubCell"/>
</dbReference>
<comment type="caution">
    <text evidence="8">The sequence shown here is derived from an EMBL/GenBank/DDBJ whole genome shotgun (WGS) entry which is preliminary data.</text>
</comment>
<organism evidence="8 9">
    <name type="scientific">Amphibalanus amphitrite</name>
    <name type="common">Striped barnacle</name>
    <name type="synonym">Balanus amphitrite</name>
    <dbReference type="NCBI Taxonomy" id="1232801"/>
    <lineage>
        <taxon>Eukaryota</taxon>
        <taxon>Metazoa</taxon>
        <taxon>Ecdysozoa</taxon>
        <taxon>Arthropoda</taxon>
        <taxon>Crustacea</taxon>
        <taxon>Multicrustacea</taxon>
        <taxon>Cirripedia</taxon>
        <taxon>Thoracica</taxon>
        <taxon>Thoracicalcarea</taxon>
        <taxon>Balanomorpha</taxon>
        <taxon>Balanoidea</taxon>
        <taxon>Balanidae</taxon>
        <taxon>Amphibalaninae</taxon>
        <taxon>Amphibalanus</taxon>
    </lineage>
</organism>
<dbReference type="EMBL" id="VIIS01000036">
    <property type="protein sequence ID" value="KAF0314258.1"/>
    <property type="molecule type" value="Genomic_DNA"/>
</dbReference>
<name>A0A6A4XFZ2_AMPAM</name>
<dbReference type="InterPro" id="IPR011989">
    <property type="entry name" value="ARM-like"/>
</dbReference>
<evidence type="ECO:0000256" key="5">
    <source>
        <dbReference type="ARBA" id="ARBA00023136"/>
    </source>
</evidence>
<dbReference type="InterPro" id="IPR002553">
    <property type="entry name" value="Clathrin/coatomer_adapt-like_N"/>
</dbReference>
<dbReference type="PANTHER" id="PTHR11134">
    <property type="entry name" value="ADAPTOR COMPLEX SUBUNIT BETA FAMILY MEMBER"/>
    <property type="match status" value="1"/>
</dbReference>
<dbReference type="Proteomes" id="UP000440578">
    <property type="component" value="Unassembled WGS sequence"/>
</dbReference>
<dbReference type="SUPFAM" id="SSF48371">
    <property type="entry name" value="ARM repeat"/>
    <property type="match status" value="1"/>
</dbReference>
<evidence type="ECO:0000256" key="4">
    <source>
        <dbReference type="ARBA" id="ARBA00022927"/>
    </source>
</evidence>
<evidence type="ECO:0000256" key="6">
    <source>
        <dbReference type="SAM" id="MobiDB-lite"/>
    </source>
</evidence>
<evidence type="ECO:0000256" key="3">
    <source>
        <dbReference type="ARBA" id="ARBA00022448"/>
    </source>
</evidence>
<keyword evidence="5" id="KW-0472">Membrane</keyword>
<dbReference type="Gene3D" id="1.25.10.10">
    <property type="entry name" value="Leucine-rich Repeat Variant"/>
    <property type="match status" value="1"/>
</dbReference>
<dbReference type="GO" id="GO:0006886">
    <property type="term" value="P:intracellular protein transport"/>
    <property type="evidence" value="ECO:0007669"/>
    <property type="project" value="InterPro"/>
</dbReference>
<dbReference type="InterPro" id="IPR016024">
    <property type="entry name" value="ARM-type_fold"/>
</dbReference>
<keyword evidence="9" id="KW-1185">Reference proteome</keyword>
<evidence type="ECO:0000313" key="8">
    <source>
        <dbReference type="EMBL" id="KAF0314258.1"/>
    </source>
</evidence>
<proteinExistence type="inferred from homology"/>
<reference evidence="8 9" key="1">
    <citation type="submission" date="2019-07" db="EMBL/GenBank/DDBJ databases">
        <title>Draft genome assembly of a fouling barnacle, Amphibalanus amphitrite (Darwin, 1854): The first reference genome for Thecostraca.</title>
        <authorList>
            <person name="Kim W."/>
        </authorList>
    </citation>
    <scope>NUCLEOTIDE SEQUENCE [LARGE SCALE GENOMIC DNA]</scope>
    <source>
        <strain evidence="8">SNU_AA5</strain>
        <tissue evidence="8">Soma without cirri and trophi</tissue>
    </source>
</reference>
<sequence length="671" mass="71182">MGDNQQLLNLLSLPNVLLDPSKQQQAVTQLCQLMNTDSDEPRIVQPSIKLLSSHQPLTRIVVMTLVQRHVGRNPDIMPQATNALLKCAVDPNPAVRRAAVSTLARMPDSGDITQPVIAAALRDPHPSVQRAAAVACRVFPRTTQNCHIDHIDELYRLIRSDDALLVHACLTTLDVILAAEGGVVINRAMVRHLSSRSRSLPDAVLVDVLRLLCRYQPASDEERLAVMNRLDWVLASPRPHLIEAALELFFHLCSGDLSHLRADAVSRAAGALCSPGNSPREWRWAVLQLVRSLGTEHHAAFAPHYRYFIPRPSDGETLSVQMIQFLWRLTVPSTASATTAAAAASASTASPVSRASPVSSAAAPAATVAPAVVRELTTCLTSPPLRESAAQSLLRVAAHRPELAAAVVEPLCRLVKDDGGGNIGGNTGRNGIGGGNAVGNGLGNNIGYGNGNSDGFRDGFRSGVGDGASDLPSSAQSGAAVVAGALNHSDLAPLSSAARRRLLSTLLSSDLESLPAHALCRLLEALGRWGGALPTVAARLRRLAHSGESGEVRRMSDNHGALGCVVDDVGSISPPSCITKNCTALRAPSVRLALLETVARLFIYRPAELQITLGVLMERAISEGGEVAATAARLYAALQVTEGRELMDGEREEDEREEGGERTPSVSVTPT</sequence>
<dbReference type="EMBL" id="VIIS01000036">
    <property type="protein sequence ID" value="KAF0314259.1"/>
    <property type="molecule type" value="Genomic_DNA"/>
</dbReference>
<feature type="domain" description="Clathrin/coatomer adaptor adaptin-like N-terminal" evidence="7">
    <location>
        <begin position="4"/>
        <end position="414"/>
    </location>
</feature>
<evidence type="ECO:0000256" key="2">
    <source>
        <dbReference type="ARBA" id="ARBA00006613"/>
    </source>
</evidence>
<keyword evidence="3" id="KW-0813">Transport</keyword>
<dbReference type="OrthoDB" id="10254310at2759"/>
<protein>
    <submittedName>
        <fullName evidence="8">AP-4 complex subunit beta-1</fullName>
    </submittedName>
</protein>
<comment type="subcellular location">
    <subcellularLocation>
        <location evidence="1">Endomembrane system</location>
    </subcellularLocation>
</comment>
<keyword evidence="4" id="KW-0653">Protein transport</keyword>
<evidence type="ECO:0000259" key="7">
    <source>
        <dbReference type="Pfam" id="PF01602"/>
    </source>
</evidence>
<dbReference type="InterPro" id="IPR026739">
    <property type="entry name" value="AP_beta"/>
</dbReference>
<evidence type="ECO:0000256" key="1">
    <source>
        <dbReference type="ARBA" id="ARBA00004308"/>
    </source>
</evidence>
<dbReference type="GO" id="GO:0030117">
    <property type="term" value="C:membrane coat"/>
    <property type="evidence" value="ECO:0007669"/>
    <property type="project" value="InterPro"/>
</dbReference>
<dbReference type="Pfam" id="PF01602">
    <property type="entry name" value="Adaptin_N"/>
    <property type="match status" value="1"/>
</dbReference>
<evidence type="ECO:0000313" key="9">
    <source>
        <dbReference type="Proteomes" id="UP000440578"/>
    </source>
</evidence>
<gene>
    <name evidence="8" type="primary">AP4B1_5</name>
    <name evidence="8" type="ORF">FJT64_015280</name>
</gene>
<dbReference type="AlphaFoldDB" id="A0A6A4XFZ2"/>
<comment type="similarity">
    <text evidence="2">Belongs to the adaptor complexes large subunit family.</text>
</comment>
<accession>A0A6A4XFZ2</accession>
<dbReference type="GO" id="GO:0016192">
    <property type="term" value="P:vesicle-mediated transport"/>
    <property type="evidence" value="ECO:0007669"/>
    <property type="project" value="InterPro"/>
</dbReference>